<accession>A0ABR2L4K3</accession>
<evidence type="ECO:0000256" key="6">
    <source>
        <dbReference type="ARBA" id="ARBA00022833"/>
    </source>
</evidence>
<dbReference type="SUPFAM" id="SSF63737">
    <property type="entry name" value="Leukotriene A4 hydrolase N-terminal domain"/>
    <property type="match status" value="1"/>
</dbReference>
<dbReference type="InterPro" id="IPR050344">
    <property type="entry name" value="Peptidase_M1_aminopeptidases"/>
</dbReference>
<dbReference type="PRINTS" id="PR00756">
    <property type="entry name" value="ALADIPTASE"/>
</dbReference>
<dbReference type="Pfam" id="PF01433">
    <property type="entry name" value="Peptidase_M1"/>
    <property type="match status" value="1"/>
</dbReference>
<evidence type="ECO:0008006" key="12">
    <source>
        <dbReference type="Google" id="ProtNLM"/>
    </source>
</evidence>
<dbReference type="InterPro" id="IPR034016">
    <property type="entry name" value="M1_APN-typ"/>
</dbReference>
<keyword evidence="5" id="KW-0378">Hydrolase</keyword>
<evidence type="ECO:0000256" key="7">
    <source>
        <dbReference type="ARBA" id="ARBA00023049"/>
    </source>
</evidence>
<protein>
    <recommendedName>
        <fullName evidence="12">Peptidase M1 membrane alanine aminopeptidase domain-containing protein</fullName>
    </recommendedName>
</protein>
<evidence type="ECO:0000313" key="11">
    <source>
        <dbReference type="Proteomes" id="UP001470230"/>
    </source>
</evidence>
<dbReference type="PANTHER" id="PTHR11533:SF299">
    <property type="entry name" value="AMINOPEPTIDASE"/>
    <property type="match status" value="1"/>
</dbReference>
<comment type="cofactor">
    <cofactor evidence="1">
        <name>Zn(2+)</name>
        <dbReference type="ChEBI" id="CHEBI:29105"/>
    </cofactor>
</comment>
<evidence type="ECO:0000313" key="10">
    <source>
        <dbReference type="EMBL" id="KAK8898286.1"/>
    </source>
</evidence>
<dbReference type="InterPro" id="IPR027268">
    <property type="entry name" value="Peptidase_M4/M1_CTD_sf"/>
</dbReference>
<keyword evidence="4" id="KW-0479">Metal-binding</keyword>
<comment type="similarity">
    <text evidence="2">Belongs to the peptidase M1 family.</text>
</comment>
<dbReference type="Gene3D" id="1.10.390.10">
    <property type="entry name" value="Neutral Protease Domain 2"/>
    <property type="match status" value="1"/>
</dbReference>
<reference evidence="10 11" key="1">
    <citation type="submission" date="2024-04" db="EMBL/GenBank/DDBJ databases">
        <title>Tritrichomonas musculus Genome.</title>
        <authorList>
            <person name="Alves-Ferreira E."/>
            <person name="Grigg M."/>
            <person name="Lorenzi H."/>
            <person name="Galac M."/>
        </authorList>
    </citation>
    <scope>NUCLEOTIDE SEQUENCE [LARGE SCALE GENOMIC DNA]</scope>
    <source>
        <strain evidence="10 11">EAF2021</strain>
    </source>
</reference>
<dbReference type="InterPro" id="IPR014782">
    <property type="entry name" value="Peptidase_M1_dom"/>
</dbReference>
<evidence type="ECO:0000256" key="5">
    <source>
        <dbReference type="ARBA" id="ARBA00022801"/>
    </source>
</evidence>
<gene>
    <name evidence="10" type="ORF">M9Y10_000565</name>
</gene>
<dbReference type="InterPro" id="IPR001930">
    <property type="entry name" value="Peptidase_M1"/>
</dbReference>
<dbReference type="CDD" id="cd09601">
    <property type="entry name" value="M1_APN-Q_like"/>
    <property type="match status" value="1"/>
</dbReference>
<feature type="domain" description="Aminopeptidase N-like N-terminal" evidence="9">
    <location>
        <begin position="11"/>
        <end position="184"/>
    </location>
</feature>
<evidence type="ECO:0000256" key="2">
    <source>
        <dbReference type="ARBA" id="ARBA00010136"/>
    </source>
</evidence>
<dbReference type="Pfam" id="PF17900">
    <property type="entry name" value="Peptidase_M1_N"/>
    <property type="match status" value="1"/>
</dbReference>
<dbReference type="Gene3D" id="2.60.40.1730">
    <property type="entry name" value="tricorn interacting facor f3 domain"/>
    <property type="match status" value="1"/>
</dbReference>
<name>A0ABR2L4K3_9EUKA</name>
<comment type="caution">
    <text evidence="10">The sequence shown here is derived from an EMBL/GenBank/DDBJ whole genome shotgun (WGS) entry which is preliminary data.</text>
</comment>
<evidence type="ECO:0000256" key="4">
    <source>
        <dbReference type="ARBA" id="ARBA00022723"/>
    </source>
</evidence>
<dbReference type="Proteomes" id="UP001470230">
    <property type="component" value="Unassembled WGS sequence"/>
</dbReference>
<evidence type="ECO:0000256" key="1">
    <source>
        <dbReference type="ARBA" id="ARBA00001947"/>
    </source>
</evidence>
<dbReference type="PANTHER" id="PTHR11533">
    <property type="entry name" value="PROTEASE M1 ZINC METALLOPROTEASE"/>
    <property type="match status" value="1"/>
</dbReference>
<evidence type="ECO:0000259" key="9">
    <source>
        <dbReference type="Pfam" id="PF17900"/>
    </source>
</evidence>
<proteinExistence type="inferred from homology"/>
<feature type="domain" description="Peptidase M1 membrane alanine aminopeptidase" evidence="8">
    <location>
        <begin position="221"/>
        <end position="423"/>
    </location>
</feature>
<evidence type="ECO:0000259" key="8">
    <source>
        <dbReference type="Pfam" id="PF01433"/>
    </source>
</evidence>
<keyword evidence="3" id="KW-0645">Protease</keyword>
<keyword evidence="6" id="KW-0862">Zinc</keyword>
<keyword evidence="7" id="KW-0482">Metalloprotease</keyword>
<sequence>MSERLPQNYIPSNYDLYIHIIKEEKQFNASLTITFQKTHDDDKLLLNIGQSITINAIFQKNIELRYDIDYPILTIYRPTEPEIDFDTHPLTISYSIKPLFHPKQKIGLYIYEGCYLTHLEPLGARELMPCFDEPCVRSTFSIKVRIPTYLTAISNMPVESIDEKDNEYEKEVKFLTTPPMCTYLLCICVGTFSAIERTTEKGVPIQYYSKSDNEKNFERYLDAATFAMNWMESKFHIDYELPHLQLLSLDGCTAGMENYGLITLPDYTRYTNIVQNISVVIHEVIHQWFGNLVSIQYWNYLWLKEGFAQFIQYLILNDYMPNSNAFQIFAFNDGMKSLDYFDSGVIMPSESEVDFDHLFDSLTYSKGAFVLKMFHNLIGQENFLNICHKYLNDFKNKSVILSDFISVVNSSLNEDYSSFFNCWLKKKGFPVLTVRENGPNLGITIVQMKQGDEFYKFKVPVVYSKDGEIKSQDVVISNYITQVSMNFDWILVNNNFSSLCFVVYSKNLLNCLLKAKKEGKISFLNQKLIVKSIKSECTPFLIDDEMLEMSSEFE</sequence>
<dbReference type="InterPro" id="IPR042097">
    <property type="entry name" value="Aminopeptidase_N-like_N_sf"/>
</dbReference>
<dbReference type="SUPFAM" id="SSF55486">
    <property type="entry name" value="Metalloproteases ('zincins'), catalytic domain"/>
    <property type="match status" value="1"/>
</dbReference>
<organism evidence="10 11">
    <name type="scientific">Tritrichomonas musculus</name>
    <dbReference type="NCBI Taxonomy" id="1915356"/>
    <lineage>
        <taxon>Eukaryota</taxon>
        <taxon>Metamonada</taxon>
        <taxon>Parabasalia</taxon>
        <taxon>Tritrichomonadida</taxon>
        <taxon>Tritrichomonadidae</taxon>
        <taxon>Tritrichomonas</taxon>
    </lineage>
</organism>
<evidence type="ECO:0000256" key="3">
    <source>
        <dbReference type="ARBA" id="ARBA00022670"/>
    </source>
</evidence>
<dbReference type="InterPro" id="IPR045357">
    <property type="entry name" value="Aminopeptidase_N-like_N"/>
</dbReference>
<keyword evidence="11" id="KW-1185">Reference proteome</keyword>
<dbReference type="EMBL" id="JAPFFF010000001">
    <property type="protein sequence ID" value="KAK8898286.1"/>
    <property type="molecule type" value="Genomic_DNA"/>
</dbReference>